<protein>
    <submittedName>
        <fullName evidence="3">Uncharacterized protein</fullName>
    </submittedName>
</protein>
<proteinExistence type="predicted"/>
<name>A0A913X6M8_EXADI</name>
<accession>A0A913X6M8</accession>
<reference evidence="3" key="1">
    <citation type="submission" date="2022-11" db="UniProtKB">
        <authorList>
            <consortium name="EnsemblMetazoa"/>
        </authorList>
    </citation>
    <scope>IDENTIFICATION</scope>
</reference>
<feature type="region of interest" description="Disordered" evidence="1">
    <location>
        <begin position="24"/>
        <end position="43"/>
    </location>
</feature>
<evidence type="ECO:0000256" key="1">
    <source>
        <dbReference type="SAM" id="MobiDB-lite"/>
    </source>
</evidence>
<organism evidence="3 4">
    <name type="scientific">Exaiptasia diaphana</name>
    <name type="common">Tropical sea anemone</name>
    <name type="synonym">Aiptasia pulchella</name>
    <dbReference type="NCBI Taxonomy" id="2652724"/>
    <lineage>
        <taxon>Eukaryota</taxon>
        <taxon>Metazoa</taxon>
        <taxon>Cnidaria</taxon>
        <taxon>Anthozoa</taxon>
        <taxon>Hexacorallia</taxon>
        <taxon>Actiniaria</taxon>
        <taxon>Aiptasiidae</taxon>
        <taxon>Exaiptasia</taxon>
    </lineage>
</organism>
<evidence type="ECO:0000313" key="4">
    <source>
        <dbReference type="Proteomes" id="UP000887567"/>
    </source>
</evidence>
<dbReference type="EnsemblMetazoa" id="XM_021043642.1">
    <property type="protein sequence ID" value="XP_020899301.1"/>
    <property type="gene ID" value="LOC110238011"/>
</dbReference>
<dbReference type="RefSeq" id="XP_020899301.1">
    <property type="nucleotide sequence ID" value="XM_021043642.1"/>
</dbReference>
<feature type="compositionally biased region" description="Basic residues" evidence="1">
    <location>
        <begin position="70"/>
        <end position="87"/>
    </location>
</feature>
<feature type="signal peptide" evidence="2">
    <location>
        <begin position="1"/>
        <end position="19"/>
    </location>
</feature>
<dbReference type="KEGG" id="epa:110238011"/>
<sequence>MSVLIRLLVLTIIITIAKCATTKNKQSALQKHDKTPESNRKNELNHAKKTVNIQGKKIEKKTVNIQAKKIEKKKKKVESNKKRKIQEKKKPVTVREFPLNDIFFKGQASNEANRFIRGNTKIGKPLELAYEYTREQDLNDIEERIRRRFIEYSEMER</sequence>
<evidence type="ECO:0000256" key="2">
    <source>
        <dbReference type="SAM" id="SignalP"/>
    </source>
</evidence>
<dbReference type="GeneID" id="110238011"/>
<keyword evidence="2" id="KW-0732">Signal</keyword>
<keyword evidence="4" id="KW-1185">Reference proteome</keyword>
<feature type="region of interest" description="Disordered" evidence="1">
    <location>
        <begin position="70"/>
        <end position="89"/>
    </location>
</feature>
<dbReference type="AlphaFoldDB" id="A0A913X6M8"/>
<feature type="chain" id="PRO_5038125851" evidence="2">
    <location>
        <begin position="20"/>
        <end position="157"/>
    </location>
</feature>
<feature type="compositionally biased region" description="Basic and acidic residues" evidence="1">
    <location>
        <begin position="30"/>
        <end position="43"/>
    </location>
</feature>
<evidence type="ECO:0000313" key="3">
    <source>
        <dbReference type="EnsemblMetazoa" id="XP_020899301.1"/>
    </source>
</evidence>
<dbReference type="OrthoDB" id="5975090at2759"/>
<dbReference type="Proteomes" id="UP000887567">
    <property type="component" value="Unplaced"/>
</dbReference>